<sequence>MTDYLGYRGKACVITGAASGMARALTELLVDLGAEVYAIDRVDSPVPGVKQSFIADLGDQASIDALFTQLPARFDAFFGVAGLAGVHTSFLDTMTVNYTANKYITDTYLTERLNEGGSIAYVTSAGGLRWEFPEIREELAEFTDAAADWDTLVERTRAFDERHGGELAGFVGYMLSKRALNLFVAERVERFAAKQVRINAVLPSMTATGMLGDFAEQRGGMDNLKAASTGPAGRLAEPLDMARALVFLGSDLAGFISGVFLDVDYGMNALELAGVNPMRTRWTFADTLAKRAS</sequence>
<dbReference type="Proteomes" id="UP000291832">
    <property type="component" value="Unassembled WGS sequence"/>
</dbReference>
<dbReference type="PANTHER" id="PTHR24321:SF8">
    <property type="entry name" value="ESTRADIOL 17-BETA-DEHYDROGENASE 8-RELATED"/>
    <property type="match status" value="1"/>
</dbReference>
<dbReference type="RefSeq" id="WP_130453370.1">
    <property type="nucleotide sequence ID" value="NZ_QYAG01000001.1"/>
</dbReference>
<dbReference type="AlphaFoldDB" id="A0A4Q7U121"/>
<keyword evidence="4" id="KW-1185">Reference proteome</keyword>
<reference evidence="3 4" key="1">
    <citation type="journal article" date="2015" name="Stand. Genomic Sci.">
        <title>Genomic Encyclopedia of Bacterial and Archaeal Type Strains, Phase III: the genomes of soil and plant-associated and newly described type strains.</title>
        <authorList>
            <person name="Whitman W.B."/>
            <person name="Woyke T."/>
            <person name="Klenk H.P."/>
            <person name="Zhou Y."/>
            <person name="Lilburn T.G."/>
            <person name="Beck B.J."/>
            <person name="De Vos P."/>
            <person name="Vandamme P."/>
            <person name="Eisen J.A."/>
            <person name="Garrity G."/>
            <person name="Hugenholtz P."/>
            <person name="Kyrpides N.C."/>
        </authorList>
    </citation>
    <scope>NUCLEOTIDE SEQUENCE [LARGE SCALE GENOMIC DNA]</scope>
    <source>
        <strain evidence="3 4">RF6</strain>
    </source>
</reference>
<dbReference type="Pfam" id="PF00106">
    <property type="entry name" value="adh_short"/>
    <property type="match status" value="1"/>
</dbReference>
<dbReference type="GO" id="GO:0016491">
    <property type="term" value="F:oxidoreductase activity"/>
    <property type="evidence" value="ECO:0007669"/>
    <property type="project" value="UniProtKB-KW"/>
</dbReference>
<evidence type="ECO:0000256" key="2">
    <source>
        <dbReference type="ARBA" id="ARBA00023002"/>
    </source>
</evidence>
<dbReference type="PRINTS" id="PR00081">
    <property type="entry name" value="GDHRDH"/>
</dbReference>
<dbReference type="InterPro" id="IPR002347">
    <property type="entry name" value="SDR_fam"/>
</dbReference>
<evidence type="ECO:0000313" key="4">
    <source>
        <dbReference type="Proteomes" id="UP000291832"/>
    </source>
</evidence>
<protein>
    <submittedName>
        <fullName evidence="3">NAD(P)-dependent dehydrogenase (Short-subunit alcohol dehydrogenase family)</fullName>
    </submittedName>
</protein>
<dbReference type="EMBL" id="SHKI01000003">
    <property type="protein sequence ID" value="RZT67055.1"/>
    <property type="molecule type" value="Genomic_DNA"/>
</dbReference>
<comment type="caution">
    <text evidence="3">The sequence shown here is derived from an EMBL/GenBank/DDBJ whole genome shotgun (WGS) entry which is preliminary data.</text>
</comment>
<dbReference type="OrthoDB" id="9809287at2"/>
<organism evidence="3 4">
    <name type="scientific">Leucobacter luti</name>
    <dbReference type="NCBI Taxonomy" id="340320"/>
    <lineage>
        <taxon>Bacteria</taxon>
        <taxon>Bacillati</taxon>
        <taxon>Actinomycetota</taxon>
        <taxon>Actinomycetes</taxon>
        <taxon>Micrococcales</taxon>
        <taxon>Microbacteriaceae</taxon>
        <taxon>Leucobacter</taxon>
    </lineage>
</organism>
<evidence type="ECO:0000313" key="3">
    <source>
        <dbReference type="EMBL" id="RZT67055.1"/>
    </source>
</evidence>
<proteinExistence type="inferred from homology"/>
<accession>A0A4Q7U121</accession>
<evidence type="ECO:0000256" key="1">
    <source>
        <dbReference type="ARBA" id="ARBA00006484"/>
    </source>
</evidence>
<comment type="similarity">
    <text evidence="1">Belongs to the short-chain dehydrogenases/reductases (SDR) family.</text>
</comment>
<dbReference type="Gene3D" id="3.40.50.720">
    <property type="entry name" value="NAD(P)-binding Rossmann-like Domain"/>
    <property type="match status" value="1"/>
</dbReference>
<dbReference type="SUPFAM" id="SSF51735">
    <property type="entry name" value="NAD(P)-binding Rossmann-fold domains"/>
    <property type="match status" value="1"/>
</dbReference>
<gene>
    <name evidence="3" type="ORF">EV139_1187</name>
</gene>
<dbReference type="PANTHER" id="PTHR24321">
    <property type="entry name" value="DEHYDROGENASES, SHORT CHAIN"/>
    <property type="match status" value="1"/>
</dbReference>
<dbReference type="InterPro" id="IPR036291">
    <property type="entry name" value="NAD(P)-bd_dom_sf"/>
</dbReference>
<keyword evidence="2" id="KW-0560">Oxidoreductase</keyword>
<name>A0A4Q7U121_9MICO</name>
<dbReference type="Pfam" id="PF13561">
    <property type="entry name" value="adh_short_C2"/>
    <property type="match status" value="1"/>
</dbReference>